<feature type="region of interest" description="Disordered" evidence="1">
    <location>
        <begin position="21"/>
        <end position="149"/>
    </location>
</feature>
<keyword evidence="3" id="KW-1185">Reference proteome</keyword>
<evidence type="ECO:0000256" key="1">
    <source>
        <dbReference type="SAM" id="MobiDB-lite"/>
    </source>
</evidence>
<dbReference type="Proteomes" id="UP000654947">
    <property type="component" value="Unassembled WGS sequence"/>
</dbReference>
<sequence length="149" mass="15954">MSWATFSVLTNPLRATLLRRSPASSTAALQHPVKQTSTREPKRCPPLYGSEGYEVHPLLYQPGSGNGVTPTHESYSAAAESISDEGGSLRDDDGYETEFNEGGTAGSEPSEDFDEYGLGPLVEGSSIGEEIHPLEWGAPDAHNEHGPVR</sequence>
<accession>A0A918XM13</accession>
<evidence type="ECO:0000313" key="3">
    <source>
        <dbReference type="Proteomes" id="UP000654947"/>
    </source>
</evidence>
<reference evidence="2 3" key="1">
    <citation type="journal article" date="2014" name="Int. J. Syst. Evol. Microbiol.">
        <title>Complete genome sequence of Corynebacterium casei LMG S-19264T (=DSM 44701T), isolated from a smear-ripened cheese.</title>
        <authorList>
            <consortium name="US DOE Joint Genome Institute (JGI-PGF)"/>
            <person name="Walter F."/>
            <person name="Albersmeier A."/>
            <person name="Kalinowski J."/>
            <person name="Ruckert C."/>
        </authorList>
    </citation>
    <scope>NUCLEOTIDE SEQUENCE [LARGE SCALE GENOMIC DNA]</scope>
    <source>
        <strain evidence="2 3">KCTC 19473</strain>
    </source>
</reference>
<dbReference type="AlphaFoldDB" id="A0A918XM13"/>
<proteinExistence type="predicted"/>
<gene>
    <name evidence="2" type="ORF">GCM10007147_46080</name>
</gene>
<name>A0A918XM13_9ACTN</name>
<feature type="compositionally biased region" description="Polar residues" evidence="1">
    <location>
        <begin position="22"/>
        <end position="36"/>
    </location>
</feature>
<organism evidence="2 3">
    <name type="scientific">Nocardiopsis kunsanensis</name>
    <dbReference type="NCBI Taxonomy" id="141693"/>
    <lineage>
        <taxon>Bacteria</taxon>
        <taxon>Bacillati</taxon>
        <taxon>Actinomycetota</taxon>
        <taxon>Actinomycetes</taxon>
        <taxon>Streptosporangiales</taxon>
        <taxon>Nocardiopsidaceae</taxon>
        <taxon>Nocardiopsis</taxon>
    </lineage>
</organism>
<comment type="caution">
    <text evidence="2">The sequence shown here is derived from an EMBL/GenBank/DDBJ whole genome shotgun (WGS) entry which is preliminary data.</text>
</comment>
<protein>
    <submittedName>
        <fullName evidence="2">Uncharacterized protein</fullName>
    </submittedName>
</protein>
<dbReference type="RefSeq" id="WP_193518769.1">
    <property type="nucleotide sequence ID" value="NZ_BMXL01000067.1"/>
</dbReference>
<evidence type="ECO:0000313" key="2">
    <source>
        <dbReference type="EMBL" id="GHD37959.1"/>
    </source>
</evidence>
<dbReference type="EMBL" id="BMXL01000067">
    <property type="protein sequence ID" value="GHD37959.1"/>
    <property type="molecule type" value="Genomic_DNA"/>
</dbReference>